<evidence type="ECO:0000313" key="2">
    <source>
        <dbReference type="Proteomes" id="UP000057134"/>
    </source>
</evidence>
<organism evidence="1 2">
    <name type="scientific">Mycolicibacterium fortuitum</name>
    <name type="common">Mycobacterium fortuitum</name>
    <dbReference type="NCBI Taxonomy" id="1766"/>
    <lineage>
        <taxon>Bacteria</taxon>
        <taxon>Bacillati</taxon>
        <taxon>Actinomycetota</taxon>
        <taxon>Actinomycetes</taxon>
        <taxon>Mycobacteriales</taxon>
        <taxon>Mycobacteriaceae</taxon>
        <taxon>Mycolicibacterium</taxon>
    </lineage>
</organism>
<proteinExistence type="predicted"/>
<dbReference type="KEGG" id="mft:XA26_07950"/>
<dbReference type="AlphaFoldDB" id="A0A0N7H7X7"/>
<reference evidence="1 2" key="1">
    <citation type="journal article" date="2015" name="MBio">
        <title>Enzymatic Degradation of Phenazines Can Generate Energy and Protect Sensitive Organisms from Toxicity.</title>
        <authorList>
            <person name="Costa K.C."/>
            <person name="Bergkessel M."/>
            <person name="Saunders S."/>
            <person name="Korlach J."/>
            <person name="Newman D.K."/>
        </authorList>
    </citation>
    <scope>NUCLEOTIDE SEQUENCE [LARGE SCALE GENOMIC DNA]</scope>
    <source>
        <strain evidence="1 2">CT6</strain>
    </source>
</reference>
<sequence>MADAEATKVVYIVDRILTEPGKARTLVNRYLAEYAPRARERGMSLEHVLVSPPIWFDDAPNTVTVTWSLPSPLAWWQMTWQGRTDLDLARWWSDITDLVQERSRSVAAQADAVDALCAFGADSVV</sequence>
<gene>
    <name evidence="1" type="ORF">XA26_07950</name>
</gene>
<evidence type="ECO:0000313" key="1">
    <source>
        <dbReference type="EMBL" id="ALI24655.1"/>
    </source>
</evidence>
<dbReference type="Proteomes" id="UP000057134">
    <property type="component" value="Chromosome"/>
</dbReference>
<dbReference type="PATRIC" id="fig|1766.6.peg.787"/>
<keyword evidence="2" id="KW-1185">Reference proteome</keyword>
<protein>
    <recommendedName>
        <fullName evidence="3">Superfamily II DNA helicase</fullName>
    </recommendedName>
</protein>
<name>A0A0N7H7X7_MYCFO</name>
<evidence type="ECO:0008006" key="3">
    <source>
        <dbReference type="Google" id="ProtNLM"/>
    </source>
</evidence>
<accession>A0A0N7H7X7</accession>
<dbReference type="RefSeq" id="WP_054601108.1">
    <property type="nucleotide sequence ID" value="NZ_CP011269.1"/>
</dbReference>
<dbReference type="STRING" id="1766.XA26_07950"/>
<dbReference type="EMBL" id="CP011269">
    <property type="protein sequence ID" value="ALI24655.1"/>
    <property type="molecule type" value="Genomic_DNA"/>
</dbReference>